<dbReference type="OrthoDB" id="9408020at2759"/>
<dbReference type="SMART" id="SM00209">
    <property type="entry name" value="TSP1"/>
    <property type="match status" value="1"/>
</dbReference>
<dbReference type="Gene3D" id="2.20.100.10">
    <property type="entry name" value="Thrombospondin type-1 (TSP1) repeat"/>
    <property type="match status" value="1"/>
</dbReference>
<feature type="region of interest" description="Disordered" evidence="2">
    <location>
        <begin position="631"/>
        <end position="662"/>
    </location>
</feature>
<protein>
    <submittedName>
        <fullName evidence="4">Uncharacterized protein LOC112042432</fullName>
    </submittedName>
</protein>
<accession>A0A2R2MRG2</accession>
<dbReference type="Pfam" id="PF00090">
    <property type="entry name" value="TSP_1"/>
    <property type="match status" value="1"/>
</dbReference>
<keyword evidence="1" id="KW-1015">Disulfide bond</keyword>
<dbReference type="GeneID" id="112042432"/>
<sequence length="680" mass="76300">MQKFLKTAIYLYISLHGFTSTTVIMREPLRLVLKTGECLVFLLIIHVLPVEHVHSYETFQLGESCDNNTRLVGSYRAINYSHYAYTLEGQTHVCDMCIPGYRVKNHCTNSSRHHGPDCRVCPEGTYSNWTWECRCKNCTDRPSEQHILYSKCTSTQDAVWITVIETWGPWSQWSLCSVSCSSGVKTRQRNCTQLRHTGSRNNCQGISTDMLPCYRHECSAPNFGPYFDKFPLALVIGIPCLSTLILCIRRVICSIKNSKQSHTKKKIAFNCINCCNKNDEQQFTESATCGQDIQPYSIFFSVPTENVSLTNQSQDLCQPDCDLSHNTHCTINLHPEPRKETWTCQTLVPPVSSFPEHSINNTFSYPLSCAESSDEETTGGYAMADLDISCPLNTKSKGLKQYPRYSRTENEVSNLSSDEETTGGYAMSDLDVSHPLNTGRKGTKPCLNTRDRYYQTKNDEVSTLSSDEETSGGYAMADLDISNPLNTKSKGAKLYLKRYTQMENKVSNLSSDEETTGGYAMADLDISPLNTGSKGVKQYTLTKNEMSYLSPNEETTGGYATSDSGINSPSNMEKEYGEYIHTGSYPLSSRQDCVKHCMHPTSCYILVPVPAPSRLDSVLTGQNSNDMLLDYTTTQPDKGKIPRNKVENKKYEQLQKTESESALEPYTPLLISEQTLPKVL</sequence>
<proteinExistence type="predicted"/>
<gene>
    <name evidence="4" type="primary">LOC112042432</name>
</gene>
<dbReference type="CDD" id="cd00185">
    <property type="entry name" value="TNFRSF"/>
    <property type="match status" value="1"/>
</dbReference>
<dbReference type="InterPro" id="IPR000884">
    <property type="entry name" value="TSP1_rpt"/>
</dbReference>
<organism evidence="3 4">
    <name type="scientific">Lingula anatina</name>
    <name type="common">Brachiopod</name>
    <name type="synonym">Lingula unguis</name>
    <dbReference type="NCBI Taxonomy" id="7574"/>
    <lineage>
        <taxon>Eukaryota</taxon>
        <taxon>Metazoa</taxon>
        <taxon>Spiralia</taxon>
        <taxon>Lophotrochozoa</taxon>
        <taxon>Brachiopoda</taxon>
        <taxon>Linguliformea</taxon>
        <taxon>Lingulata</taxon>
        <taxon>Lingulida</taxon>
        <taxon>Linguloidea</taxon>
        <taxon>Lingulidae</taxon>
        <taxon>Lingula</taxon>
    </lineage>
</organism>
<dbReference type="KEGG" id="lak:112042432"/>
<dbReference type="AlphaFoldDB" id="A0A2R2MRG2"/>
<name>A0A2R2MRG2_LINAN</name>
<reference evidence="4" key="1">
    <citation type="submission" date="2025-08" db="UniProtKB">
        <authorList>
            <consortium name="RefSeq"/>
        </authorList>
    </citation>
    <scope>IDENTIFICATION</scope>
    <source>
        <tissue evidence="4">Gonads</tissue>
    </source>
</reference>
<feature type="region of interest" description="Disordered" evidence="2">
    <location>
        <begin position="408"/>
        <end position="448"/>
    </location>
</feature>
<dbReference type="SUPFAM" id="SSF82895">
    <property type="entry name" value="TSP-1 type 1 repeat"/>
    <property type="match status" value="1"/>
</dbReference>
<evidence type="ECO:0000256" key="1">
    <source>
        <dbReference type="ARBA" id="ARBA00023157"/>
    </source>
</evidence>
<keyword evidence="3" id="KW-1185">Reference proteome</keyword>
<feature type="compositionally biased region" description="Basic and acidic residues" evidence="2">
    <location>
        <begin position="637"/>
        <end position="659"/>
    </location>
</feature>
<dbReference type="InParanoid" id="A0A2R2MRG2"/>
<feature type="compositionally biased region" description="Polar residues" evidence="2">
    <location>
        <begin position="549"/>
        <end position="571"/>
    </location>
</feature>
<dbReference type="InterPro" id="IPR036383">
    <property type="entry name" value="TSP1_rpt_sf"/>
</dbReference>
<evidence type="ECO:0000256" key="2">
    <source>
        <dbReference type="SAM" id="MobiDB-lite"/>
    </source>
</evidence>
<dbReference type="Proteomes" id="UP000085678">
    <property type="component" value="Unplaced"/>
</dbReference>
<dbReference type="FunFam" id="2.20.100.10:FF:000001">
    <property type="entry name" value="semaphorin-5A isoform X1"/>
    <property type="match status" value="1"/>
</dbReference>
<feature type="region of interest" description="Disordered" evidence="2">
    <location>
        <begin position="549"/>
        <end position="572"/>
    </location>
</feature>
<evidence type="ECO:0000313" key="4">
    <source>
        <dbReference type="RefSeq" id="XP_023932733.1"/>
    </source>
</evidence>
<dbReference type="RefSeq" id="XP_023932733.1">
    <property type="nucleotide sequence ID" value="XM_024076965.1"/>
</dbReference>
<evidence type="ECO:0000313" key="3">
    <source>
        <dbReference type="Proteomes" id="UP000085678"/>
    </source>
</evidence>
<dbReference type="PROSITE" id="PS50092">
    <property type="entry name" value="TSP1"/>
    <property type="match status" value="1"/>
</dbReference>
<dbReference type="Gene3D" id="2.10.50.10">
    <property type="entry name" value="Tumor Necrosis Factor Receptor, subunit A, domain 2"/>
    <property type="match status" value="1"/>
</dbReference>